<proteinExistence type="predicted"/>
<dbReference type="PANTHER" id="PTHR30154">
    <property type="entry name" value="LEUCINE-RESPONSIVE REGULATORY PROTEIN"/>
    <property type="match status" value="1"/>
</dbReference>
<dbReference type="GO" id="GO:0005829">
    <property type="term" value="C:cytosol"/>
    <property type="evidence" value="ECO:0007669"/>
    <property type="project" value="TreeGrafter"/>
</dbReference>
<dbReference type="InterPro" id="IPR011008">
    <property type="entry name" value="Dimeric_a/b-barrel"/>
</dbReference>
<evidence type="ECO:0000313" key="6">
    <source>
        <dbReference type="Proteomes" id="UP000440498"/>
    </source>
</evidence>
<sequence length="155" mass="17423">MKNTSIDPASVKILAELQKNGRISSNELAEKIGMSASPCWRRQKELEDSGYIVRYTALVDRRKLGLAVVCLLHISLLRHAEGVVEQFEEAMRLRPEVVECYETTGSSDYMVKVIVADMDAYHDFLHNVLVKLNGVSQVNTSVALREVKYETALPL</sequence>
<accession>A0A6A7N6E9</accession>
<dbReference type="RefSeq" id="WP_152839575.1">
    <property type="nucleotide sequence ID" value="NZ_WHUG01000008.1"/>
</dbReference>
<dbReference type="SUPFAM" id="SSF46785">
    <property type="entry name" value="Winged helix' DNA-binding domain"/>
    <property type="match status" value="1"/>
</dbReference>
<keyword evidence="3" id="KW-0804">Transcription</keyword>
<dbReference type="Pfam" id="PF13412">
    <property type="entry name" value="HTH_24"/>
    <property type="match status" value="1"/>
</dbReference>
<keyword evidence="1" id="KW-0805">Transcription regulation</keyword>
<name>A0A6A7N6E9_9BURK</name>
<dbReference type="SUPFAM" id="SSF54909">
    <property type="entry name" value="Dimeric alpha+beta barrel"/>
    <property type="match status" value="1"/>
</dbReference>
<dbReference type="GO" id="GO:0043565">
    <property type="term" value="F:sequence-specific DNA binding"/>
    <property type="evidence" value="ECO:0007669"/>
    <property type="project" value="InterPro"/>
</dbReference>
<dbReference type="Gene3D" id="3.30.70.920">
    <property type="match status" value="1"/>
</dbReference>
<keyword evidence="2" id="KW-0238">DNA-binding</keyword>
<evidence type="ECO:0000256" key="2">
    <source>
        <dbReference type="ARBA" id="ARBA00023125"/>
    </source>
</evidence>
<protein>
    <submittedName>
        <fullName evidence="5">Winged helix-turn-helix transcriptional regulator</fullName>
    </submittedName>
</protein>
<dbReference type="Proteomes" id="UP000440498">
    <property type="component" value="Unassembled WGS sequence"/>
</dbReference>
<dbReference type="PRINTS" id="PR00033">
    <property type="entry name" value="HTHASNC"/>
</dbReference>
<comment type="caution">
    <text evidence="5">The sequence shown here is derived from an EMBL/GenBank/DDBJ whole genome shotgun (WGS) entry which is preliminary data.</text>
</comment>
<dbReference type="SMART" id="SM00344">
    <property type="entry name" value="HTH_ASNC"/>
    <property type="match status" value="1"/>
</dbReference>
<dbReference type="EMBL" id="WHUG01000008">
    <property type="protein sequence ID" value="MQA40367.1"/>
    <property type="molecule type" value="Genomic_DNA"/>
</dbReference>
<dbReference type="InterPro" id="IPR019888">
    <property type="entry name" value="Tscrpt_reg_AsnC-like"/>
</dbReference>
<dbReference type="GO" id="GO:0043200">
    <property type="term" value="P:response to amino acid"/>
    <property type="evidence" value="ECO:0007669"/>
    <property type="project" value="TreeGrafter"/>
</dbReference>
<evidence type="ECO:0000259" key="4">
    <source>
        <dbReference type="PROSITE" id="PS50956"/>
    </source>
</evidence>
<dbReference type="InterPro" id="IPR036388">
    <property type="entry name" value="WH-like_DNA-bd_sf"/>
</dbReference>
<organism evidence="5 6">
    <name type="scientific">Rugamonas aquatica</name>
    <dbReference type="NCBI Taxonomy" id="2743357"/>
    <lineage>
        <taxon>Bacteria</taxon>
        <taxon>Pseudomonadati</taxon>
        <taxon>Pseudomonadota</taxon>
        <taxon>Betaproteobacteria</taxon>
        <taxon>Burkholderiales</taxon>
        <taxon>Oxalobacteraceae</taxon>
        <taxon>Telluria group</taxon>
        <taxon>Rugamonas</taxon>
    </lineage>
</organism>
<dbReference type="AlphaFoldDB" id="A0A6A7N6E9"/>
<dbReference type="PANTHER" id="PTHR30154:SF34">
    <property type="entry name" value="TRANSCRIPTIONAL REGULATOR AZLB"/>
    <property type="match status" value="1"/>
</dbReference>
<evidence type="ECO:0000313" key="5">
    <source>
        <dbReference type="EMBL" id="MQA40367.1"/>
    </source>
</evidence>
<dbReference type="InterPro" id="IPR019887">
    <property type="entry name" value="Tscrpt_reg_AsnC/Lrp_C"/>
</dbReference>
<dbReference type="InterPro" id="IPR011991">
    <property type="entry name" value="ArsR-like_HTH"/>
</dbReference>
<keyword evidence="6" id="KW-1185">Reference proteome</keyword>
<dbReference type="CDD" id="cd00090">
    <property type="entry name" value="HTH_ARSR"/>
    <property type="match status" value="1"/>
</dbReference>
<dbReference type="PROSITE" id="PS50956">
    <property type="entry name" value="HTH_ASNC_2"/>
    <property type="match status" value="1"/>
</dbReference>
<dbReference type="Pfam" id="PF01037">
    <property type="entry name" value="AsnC_trans_reg"/>
    <property type="match status" value="1"/>
</dbReference>
<evidence type="ECO:0000256" key="1">
    <source>
        <dbReference type="ARBA" id="ARBA00023015"/>
    </source>
</evidence>
<dbReference type="InterPro" id="IPR036390">
    <property type="entry name" value="WH_DNA-bd_sf"/>
</dbReference>
<reference evidence="5 6" key="1">
    <citation type="submission" date="2019-10" db="EMBL/GenBank/DDBJ databases">
        <title>Two novel species isolated from a subtropical stream in China.</title>
        <authorList>
            <person name="Lu H."/>
        </authorList>
    </citation>
    <scope>NUCLEOTIDE SEQUENCE [LARGE SCALE GENOMIC DNA]</scope>
    <source>
        <strain evidence="5 6">FT29W</strain>
    </source>
</reference>
<dbReference type="Gene3D" id="1.10.10.10">
    <property type="entry name" value="Winged helix-like DNA-binding domain superfamily/Winged helix DNA-binding domain"/>
    <property type="match status" value="1"/>
</dbReference>
<evidence type="ECO:0000256" key="3">
    <source>
        <dbReference type="ARBA" id="ARBA00023163"/>
    </source>
</evidence>
<feature type="domain" description="HTH asnC-type" evidence="4">
    <location>
        <begin position="6"/>
        <end position="67"/>
    </location>
</feature>
<dbReference type="GO" id="GO:0006355">
    <property type="term" value="P:regulation of DNA-templated transcription"/>
    <property type="evidence" value="ECO:0007669"/>
    <property type="project" value="UniProtKB-ARBA"/>
</dbReference>
<gene>
    <name evidence="5" type="ORF">GEV02_19630</name>
</gene>
<dbReference type="InterPro" id="IPR000485">
    <property type="entry name" value="AsnC-type_HTH_dom"/>
</dbReference>